<dbReference type="GeneID" id="28849800"/>
<dbReference type="EMBL" id="LSBJ02000008">
    <property type="protein sequence ID" value="OAQ60740.1"/>
    <property type="molecule type" value="Genomic_DNA"/>
</dbReference>
<dbReference type="GO" id="GO:0005634">
    <property type="term" value="C:nucleus"/>
    <property type="evidence" value="ECO:0007669"/>
    <property type="project" value="InterPro"/>
</dbReference>
<dbReference type="InterPro" id="IPR050675">
    <property type="entry name" value="OAF3"/>
</dbReference>
<dbReference type="PANTHER" id="PTHR31069">
    <property type="entry name" value="OLEATE-ACTIVATED TRANSCRIPTION FACTOR 1-RELATED"/>
    <property type="match status" value="1"/>
</dbReference>
<dbReference type="Pfam" id="PF00172">
    <property type="entry name" value="Zn_clus"/>
    <property type="match status" value="1"/>
</dbReference>
<dbReference type="GO" id="GO:0000981">
    <property type="term" value="F:DNA-binding transcription factor activity, RNA polymerase II-specific"/>
    <property type="evidence" value="ECO:0007669"/>
    <property type="project" value="InterPro"/>
</dbReference>
<keyword evidence="1" id="KW-0479">Metal-binding</keyword>
<accession>A0A179F5V0</accession>
<keyword evidence="3" id="KW-0238">DNA-binding</keyword>
<proteinExistence type="predicted"/>
<feature type="compositionally biased region" description="Polar residues" evidence="6">
    <location>
        <begin position="78"/>
        <end position="90"/>
    </location>
</feature>
<dbReference type="STRING" id="1380566.A0A179F5V0"/>
<evidence type="ECO:0000256" key="4">
    <source>
        <dbReference type="ARBA" id="ARBA00023163"/>
    </source>
</evidence>
<dbReference type="CDD" id="cd00067">
    <property type="entry name" value="GAL4"/>
    <property type="match status" value="1"/>
</dbReference>
<dbReference type="GO" id="GO:0003677">
    <property type="term" value="F:DNA binding"/>
    <property type="evidence" value="ECO:0007669"/>
    <property type="project" value="UniProtKB-KW"/>
</dbReference>
<evidence type="ECO:0000256" key="2">
    <source>
        <dbReference type="ARBA" id="ARBA00023015"/>
    </source>
</evidence>
<dbReference type="OrthoDB" id="2943660at2759"/>
<dbReference type="PANTHER" id="PTHR31069:SF31">
    <property type="entry name" value="MONODICTYPHENONE CLUSTER TRANSCRIPTION FACTOR-RELATED"/>
    <property type="match status" value="1"/>
</dbReference>
<gene>
    <name evidence="8" type="ORF">VFPPC_06838</name>
</gene>
<dbReference type="Gene3D" id="4.10.240.10">
    <property type="entry name" value="Zn(2)-C6 fungal-type DNA-binding domain"/>
    <property type="match status" value="1"/>
</dbReference>
<keyword evidence="2" id="KW-0805">Transcription regulation</keyword>
<evidence type="ECO:0000313" key="8">
    <source>
        <dbReference type="EMBL" id="OAQ60740.1"/>
    </source>
</evidence>
<dbReference type="InterPro" id="IPR001138">
    <property type="entry name" value="Zn2Cys6_DnaBD"/>
</dbReference>
<dbReference type="SUPFAM" id="SSF57701">
    <property type="entry name" value="Zn2/Cys6 DNA-binding domain"/>
    <property type="match status" value="1"/>
</dbReference>
<keyword evidence="4" id="KW-0804">Transcription</keyword>
<keyword evidence="9" id="KW-1185">Reference proteome</keyword>
<dbReference type="Pfam" id="PF08493">
    <property type="entry name" value="AflR"/>
    <property type="match status" value="1"/>
</dbReference>
<dbReference type="Proteomes" id="UP000078397">
    <property type="component" value="Unassembled WGS sequence"/>
</dbReference>
<feature type="region of interest" description="Disordered" evidence="6">
    <location>
        <begin position="68"/>
        <end position="117"/>
    </location>
</feature>
<evidence type="ECO:0000259" key="7">
    <source>
        <dbReference type="PROSITE" id="PS50048"/>
    </source>
</evidence>
<dbReference type="PROSITE" id="PS00463">
    <property type="entry name" value="ZN2_CY6_FUNGAL_1"/>
    <property type="match status" value="1"/>
</dbReference>
<name>A0A179F5V0_METCM</name>
<dbReference type="KEGG" id="pchm:VFPPC_06838"/>
<feature type="domain" description="Zn(2)-C6 fungal-type" evidence="7">
    <location>
        <begin position="29"/>
        <end position="59"/>
    </location>
</feature>
<dbReference type="PROSITE" id="PS50048">
    <property type="entry name" value="ZN2_CY6_FUNGAL_2"/>
    <property type="match status" value="1"/>
</dbReference>
<dbReference type="InterPro" id="IPR013700">
    <property type="entry name" value="AflR"/>
</dbReference>
<comment type="caution">
    <text evidence="8">The sequence shown here is derived from an EMBL/GenBank/DDBJ whole genome shotgun (WGS) entry which is preliminary data.</text>
</comment>
<organism evidence="8 9">
    <name type="scientific">Pochonia chlamydosporia 170</name>
    <dbReference type="NCBI Taxonomy" id="1380566"/>
    <lineage>
        <taxon>Eukaryota</taxon>
        <taxon>Fungi</taxon>
        <taxon>Dikarya</taxon>
        <taxon>Ascomycota</taxon>
        <taxon>Pezizomycotina</taxon>
        <taxon>Sordariomycetes</taxon>
        <taxon>Hypocreomycetidae</taxon>
        <taxon>Hypocreales</taxon>
        <taxon>Clavicipitaceae</taxon>
        <taxon>Pochonia</taxon>
    </lineage>
</organism>
<reference evidence="8 9" key="1">
    <citation type="journal article" date="2016" name="PLoS Pathog.">
        <title>Biosynthesis of antibiotic leucinostatins in bio-control fungus Purpureocillium lilacinum and their inhibition on phytophthora revealed by genome mining.</title>
        <authorList>
            <person name="Wang G."/>
            <person name="Liu Z."/>
            <person name="Lin R."/>
            <person name="Li E."/>
            <person name="Mao Z."/>
            <person name="Ling J."/>
            <person name="Yang Y."/>
            <person name="Yin W.B."/>
            <person name="Xie B."/>
        </authorList>
    </citation>
    <scope>NUCLEOTIDE SEQUENCE [LARGE SCALE GENOMIC DNA]</scope>
    <source>
        <strain evidence="8">170</strain>
    </source>
</reference>
<dbReference type="PRINTS" id="PR00755">
    <property type="entry name" value="AFLATOXINBRP"/>
</dbReference>
<evidence type="ECO:0000256" key="3">
    <source>
        <dbReference type="ARBA" id="ARBA00023125"/>
    </source>
</evidence>
<protein>
    <submittedName>
        <fullName evidence="8">C6 transcription factor (AflR)</fullName>
    </submittedName>
</protein>
<dbReference type="GO" id="GO:0045122">
    <property type="term" value="P:aflatoxin biosynthetic process"/>
    <property type="evidence" value="ECO:0007669"/>
    <property type="project" value="InterPro"/>
</dbReference>
<evidence type="ECO:0000313" key="9">
    <source>
        <dbReference type="Proteomes" id="UP000078397"/>
    </source>
</evidence>
<dbReference type="SMART" id="SM00066">
    <property type="entry name" value="GAL4"/>
    <property type="match status" value="1"/>
</dbReference>
<evidence type="ECO:0000256" key="5">
    <source>
        <dbReference type="ARBA" id="ARBA00023242"/>
    </source>
</evidence>
<evidence type="ECO:0000256" key="1">
    <source>
        <dbReference type="ARBA" id="ARBA00022723"/>
    </source>
</evidence>
<dbReference type="GO" id="GO:0008270">
    <property type="term" value="F:zinc ion binding"/>
    <property type="evidence" value="ECO:0007669"/>
    <property type="project" value="InterPro"/>
</dbReference>
<keyword evidence="5" id="KW-0539">Nucleus</keyword>
<dbReference type="AlphaFoldDB" id="A0A179F5V0"/>
<dbReference type="RefSeq" id="XP_018138618.1">
    <property type="nucleotide sequence ID" value="XM_018285806.1"/>
</dbReference>
<evidence type="ECO:0000256" key="6">
    <source>
        <dbReference type="SAM" id="MobiDB-lite"/>
    </source>
</evidence>
<dbReference type="InterPro" id="IPR036864">
    <property type="entry name" value="Zn2-C6_fun-type_DNA-bd_sf"/>
</dbReference>
<sequence>MAMPRPVQPHDTITVALSSGSTMTKIRDSCHSCAVSKVRCPKERPTCSRCEKRGIACEYFVTKRPGRKREKHRDASHSVGSSDRSCTEGSNVGEKQDTLPPAETSPPSPPLSTVADSAEFSSELSAELACFMNGFTDTTCSLDLLGLPNFSAINDQFTDFLTQPFDIEAELLNVGGSSIPQDHRDIADLLISDDSNIDLNRLNPSFGRTMPFDLCPSLSNNLAQSSSSESAGTQSELSTMCRCMGLTMSLLHKVFSPESVCGSSGNSVSGSSDGTVGSTLSTIAVLEQNKETTQAVSNMLQCSCTETGYMTTMLSIIVFKVLELYAMAVRQIHSGTSLEGMEISFGGVRSQTMATASIRQLCIDYSSLDDQATRRTTTQLILGELHHVQSIVNQLTLRRNALAARVALERPMDSPVSSGRRRADTFSAATLGHIEADLRRGLTALSSEIIARLRHS</sequence>